<dbReference type="InterPro" id="IPR001343">
    <property type="entry name" value="Hemolysn_Ca-bd"/>
</dbReference>
<dbReference type="SUPFAM" id="SSF51120">
    <property type="entry name" value="beta-Roll"/>
    <property type="match status" value="2"/>
</dbReference>
<dbReference type="GO" id="GO:0005509">
    <property type="term" value="F:calcium ion binding"/>
    <property type="evidence" value="ECO:0007669"/>
    <property type="project" value="InterPro"/>
</dbReference>
<gene>
    <name evidence="6" type="ORF">N177_0140</name>
</gene>
<evidence type="ECO:0000256" key="3">
    <source>
        <dbReference type="ARBA" id="ARBA00022525"/>
    </source>
</evidence>
<dbReference type="Pfam" id="PF00353">
    <property type="entry name" value="HemolysinCabind"/>
    <property type="match status" value="2"/>
</dbReference>
<evidence type="ECO:0000256" key="4">
    <source>
        <dbReference type="ARBA" id="ARBA00022737"/>
    </source>
</evidence>
<dbReference type="PROSITE" id="PS00330">
    <property type="entry name" value="HEMOLYSIN_CALCIUM"/>
    <property type="match status" value="4"/>
</dbReference>
<organism evidence="6 7">
    <name type="scientific">Lutibaculum baratangense AMV1</name>
    <dbReference type="NCBI Taxonomy" id="631454"/>
    <lineage>
        <taxon>Bacteria</taxon>
        <taxon>Pseudomonadati</taxon>
        <taxon>Pseudomonadota</taxon>
        <taxon>Alphaproteobacteria</taxon>
        <taxon>Hyphomicrobiales</taxon>
        <taxon>Tepidamorphaceae</taxon>
        <taxon>Lutibaculum</taxon>
    </lineage>
</organism>
<dbReference type="InterPro" id="IPR018511">
    <property type="entry name" value="Hemolysin-typ_Ca-bd_CS"/>
</dbReference>
<comment type="caution">
    <text evidence="6">The sequence shown here is derived from an EMBL/GenBank/DDBJ whole genome shotgun (WGS) entry which is preliminary data.</text>
</comment>
<keyword evidence="6" id="KW-0378">Hydrolase</keyword>
<evidence type="ECO:0000259" key="5">
    <source>
        <dbReference type="Pfam" id="PF08548"/>
    </source>
</evidence>
<keyword evidence="7" id="KW-1185">Reference proteome</keyword>
<accession>V4RMA9</accession>
<dbReference type="InterPro" id="IPR013858">
    <property type="entry name" value="Peptidase_M10B_C"/>
</dbReference>
<protein>
    <submittedName>
        <fullName evidence="6">Alkaline phosphatase</fullName>
        <ecNumber evidence="6">3.1.3.1</ecNumber>
    </submittedName>
</protein>
<dbReference type="eggNOG" id="COG2931">
    <property type="taxonomic scope" value="Bacteria"/>
</dbReference>
<dbReference type="GO" id="GO:0004035">
    <property type="term" value="F:alkaline phosphatase activity"/>
    <property type="evidence" value="ECO:0007669"/>
    <property type="project" value="UniProtKB-EC"/>
</dbReference>
<dbReference type="Gene3D" id="2.150.10.10">
    <property type="entry name" value="Serralysin-like metalloprotease, C-terminal"/>
    <property type="match status" value="3"/>
</dbReference>
<dbReference type="Proteomes" id="UP000017819">
    <property type="component" value="Unassembled WGS sequence"/>
</dbReference>
<dbReference type="EMBL" id="AWXZ01000007">
    <property type="protein sequence ID" value="ESR27161.1"/>
    <property type="molecule type" value="Genomic_DNA"/>
</dbReference>
<dbReference type="EC" id="3.1.3.1" evidence="6"/>
<proteinExistence type="predicted"/>
<evidence type="ECO:0000256" key="2">
    <source>
        <dbReference type="ARBA" id="ARBA00004613"/>
    </source>
</evidence>
<evidence type="ECO:0000313" key="6">
    <source>
        <dbReference type="EMBL" id="ESR27161.1"/>
    </source>
</evidence>
<dbReference type="OrthoDB" id="8335338at2"/>
<reference evidence="6 7" key="1">
    <citation type="journal article" date="2014" name="Genome Announc.">
        <title>Draft Genome Sequence of Lutibaculum baratangense Strain AMV1T, Isolated from a Mud Volcano in Andamans, India.</title>
        <authorList>
            <person name="Singh A."/>
            <person name="Sreenivas A."/>
            <person name="Sathyanarayana Reddy G."/>
            <person name="Pinnaka A.K."/>
            <person name="Shivaji S."/>
        </authorList>
    </citation>
    <scope>NUCLEOTIDE SEQUENCE [LARGE SCALE GENOMIC DNA]</scope>
    <source>
        <strain evidence="6 7">AMV1</strain>
    </source>
</reference>
<dbReference type="GO" id="GO:0005615">
    <property type="term" value="C:extracellular space"/>
    <property type="evidence" value="ECO:0007669"/>
    <property type="project" value="InterPro"/>
</dbReference>
<feature type="domain" description="Peptidase M10 serralysin C-terminal" evidence="5">
    <location>
        <begin position="192"/>
        <end position="314"/>
    </location>
</feature>
<dbReference type="AlphaFoldDB" id="V4RMA9"/>
<evidence type="ECO:0000313" key="7">
    <source>
        <dbReference type="Proteomes" id="UP000017819"/>
    </source>
</evidence>
<dbReference type="InterPro" id="IPR050557">
    <property type="entry name" value="RTX_toxin/Mannuronan_C5-epim"/>
</dbReference>
<name>V4RMA9_9HYPH</name>
<comment type="cofactor">
    <cofactor evidence="1">
        <name>Ca(2+)</name>
        <dbReference type="ChEBI" id="CHEBI:29108"/>
    </cofactor>
</comment>
<dbReference type="STRING" id="631454.N177_0140"/>
<keyword evidence="3" id="KW-0964">Secreted</keyword>
<sequence length="316" mass="33007">MAYIFRGTNGSDKIYGSRYDDDIYGYGGNDLLVGGAGNDRLYGGAGADDLVGGSGFNDYVGGSGADWFIMSARGGAFSNDLIWDFEFGADRIDVSAWGISDFSQLRAILGADSYGDATLNAFYAGRDHKLTLDGVAPSELISSDFVYAGGGARDMAGTGYDDMLFGSRFGDTIRGGGGDDVILGGQGNDRLYGGAGNDDLVGGAGKDFLWGGAGSDAFVFDFASESAPGAGRDVIMDFQQGRDFIDLDLMDANALLSGDQDFAFIGRSGFSAPGQVRYSHVNGTTIVAGNLDGDAAPEFQIELNGIYFLTASDFDL</sequence>
<dbReference type="Pfam" id="PF08548">
    <property type="entry name" value="Peptidase_M10_C"/>
    <property type="match status" value="2"/>
</dbReference>
<dbReference type="InterPro" id="IPR011049">
    <property type="entry name" value="Serralysin-like_metalloprot_C"/>
</dbReference>
<feature type="domain" description="Peptidase M10 serralysin C-terminal" evidence="5">
    <location>
        <begin position="42"/>
        <end position="97"/>
    </location>
</feature>
<keyword evidence="4" id="KW-0677">Repeat</keyword>
<evidence type="ECO:0000256" key="1">
    <source>
        <dbReference type="ARBA" id="ARBA00001913"/>
    </source>
</evidence>
<dbReference type="PRINTS" id="PR00313">
    <property type="entry name" value="CABNDNGRPT"/>
</dbReference>
<comment type="subcellular location">
    <subcellularLocation>
        <location evidence="2">Secreted</location>
    </subcellularLocation>
</comment>
<dbReference type="RefSeq" id="WP_023430297.1">
    <property type="nucleotide sequence ID" value="NZ_AWXZ01000007.1"/>
</dbReference>
<dbReference type="PANTHER" id="PTHR38340">
    <property type="entry name" value="S-LAYER PROTEIN"/>
    <property type="match status" value="1"/>
</dbReference>
<dbReference type="PANTHER" id="PTHR38340:SF1">
    <property type="entry name" value="S-LAYER PROTEIN"/>
    <property type="match status" value="1"/>
</dbReference>